<feature type="compositionally biased region" description="Basic and acidic residues" evidence="2">
    <location>
        <begin position="89"/>
        <end position="110"/>
    </location>
</feature>
<keyword evidence="3" id="KW-0812">Transmembrane</keyword>
<feature type="transmembrane region" description="Helical" evidence="3">
    <location>
        <begin position="176"/>
        <end position="201"/>
    </location>
</feature>
<feature type="compositionally biased region" description="Basic and acidic residues" evidence="2">
    <location>
        <begin position="1"/>
        <end position="15"/>
    </location>
</feature>
<keyword evidence="5" id="KW-1185">Reference proteome</keyword>
<dbReference type="GO" id="GO:0005576">
    <property type="term" value="C:extracellular region"/>
    <property type="evidence" value="ECO:0007669"/>
    <property type="project" value="InterPro"/>
</dbReference>
<accession>A0AAW0MKQ9</accession>
<organism evidence="4 5">
    <name type="scientific">Mugilogobius chulae</name>
    <name type="common">yellowstripe goby</name>
    <dbReference type="NCBI Taxonomy" id="88201"/>
    <lineage>
        <taxon>Eukaryota</taxon>
        <taxon>Metazoa</taxon>
        <taxon>Chordata</taxon>
        <taxon>Craniata</taxon>
        <taxon>Vertebrata</taxon>
        <taxon>Euteleostomi</taxon>
        <taxon>Actinopterygii</taxon>
        <taxon>Neopterygii</taxon>
        <taxon>Teleostei</taxon>
        <taxon>Neoteleostei</taxon>
        <taxon>Acanthomorphata</taxon>
        <taxon>Gobiaria</taxon>
        <taxon>Gobiiformes</taxon>
        <taxon>Gobioidei</taxon>
        <taxon>Gobiidae</taxon>
        <taxon>Gobionellinae</taxon>
        <taxon>Mugilogobius</taxon>
    </lineage>
</organism>
<evidence type="ECO:0000256" key="1">
    <source>
        <dbReference type="ARBA" id="ARBA00010090"/>
    </source>
</evidence>
<comment type="caution">
    <text evidence="4">The sequence shown here is derived from an EMBL/GenBank/DDBJ whole genome shotgun (WGS) entry which is preliminary data.</text>
</comment>
<proteinExistence type="inferred from homology"/>
<evidence type="ECO:0000313" key="4">
    <source>
        <dbReference type="EMBL" id="KAK7880731.1"/>
    </source>
</evidence>
<dbReference type="InterPro" id="IPR008405">
    <property type="entry name" value="ApoL"/>
</dbReference>
<dbReference type="GO" id="GO:0016020">
    <property type="term" value="C:membrane"/>
    <property type="evidence" value="ECO:0007669"/>
    <property type="project" value="TreeGrafter"/>
</dbReference>
<comment type="similarity">
    <text evidence="1">Belongs to the apolipoprotein L family.</text>
</comment>
<dbReference type="GO" id="GO:0008289">
    <property type="term" value="F:lipid binding"/>
    <property type="evidence" value="ECO:0007669"/>
    <property type="project" value="InterPro"/>
</dbReference>
<evidence type="ECO:0000256" key="3">
    <source>
        <dbReference type="SAM" id="Phobius"/>
    </source>
</evidence>
<protein>
    <submittedName>
        <fullName evidence="4">Uncharacterized protein</fullName>
    </submittedName>
</protein>
<dbReference type="AlphaFoldDB" id="A0AAW0MKQ9"/>
<gene>
    <name evidence="4" type="ORF">WMY93_032645</name>
</gene>
<feature type="region of interest" description="Disordered" evidence="2">
    <location>
        <begin position="1"/>
        <end position="23"/>
    </location>
</feature>
<keyword evidence="3" id="KW-1133">Transmembrane helix</keyword>
<dbReference type="PANTHER" id="PTHR14096">
    <property type="entry name" value="APOLIPOPROTEIN L"/>
    <property type="match status" value="1"/>
</dbReference>
<dbReference type="GO" id="GO:0042157">
    <property type="term" value="P:lipoprotein metabolic process"/>
    <property type="evidence" value="ECO:0007669"/>
    <property type="project" value="InterPro"/>
</dbReference>
<dbReference type="PANTHER" id="PTHR14096:SF28">
    <property type="entry name" value="APOLIPOPROTEIN L, 1-RELATED"/>
    <property type="match status" value="1"/>
</dbReference>
<evidence type="ECO:0000313" key="5">
    <source>
        <dbReference type="Proteomes" id="UP001460270"/>
    </source>
</evidence>
<name>A0AAW0MKQ9_9GOBI</name>
<dbReference type="GO" id="GO:0006869">
    <property type="term" value="P:lipid transport"/>
    <property type="evidence" value="ECO:0007669"/>
    <property type="project" value="InterPro"/>
</dbReference>
<keyword evidence="3" id="KW-0472">Membrane</keyword>
<dbReference type="Proteomes" id="UP001460270">
    <property type="component" value="Unassembled WGS sequence"/>
</dbReference>
<dbReference type="Pfam" id="PF05461">
    <property type="entry name" value="ApoL"/>
    <property type="match status" value="1"/>
</dbReference>
<feature type="region of interest" description="Disordered" evidence="2">
    <location>
        <begin position="80"/>
        <end position="110"/>
    </location>
</feature>
<dbReference type="EMBL" id="JBBPFD010000056">
    <property type="protein sequence ID" value="KAK7880731.1"/>
    <property type="molecule type" value="Genomic_DNA"/>
</dbReference>
<reference evidence="5" key="1">
    <citation type="submission" date="2024-04" db="EMBL/GenBank/DDBJ databases">
        <title>Salinicola lusitanus LLJ914,a marine bacterium isolated from the Okinawa Trough.</title>
        <authorList>
            <person name="Li J."/>
        </authorList>
    </citation>
    <scope>NUCLEOTIDE SEQUENCE [LARGE SCALE GENOMIC DNA]</scope>
</reference>
<evidence type="ECO:0000256" key="2">
    <source>
        <dbReference type="SAM" id="MobiDB-lite"/>
    </source>
</evidence>
<sequence>MGRMRESVHETHESHALAVTSEHVLEPSSQLQVSVDLRSVDLSPVAKVLSVIRDVAPWLLMFKRNHTEFLLSQTTEHRTTGAAATGLHHSSEEHVSPLQDRSTEKELSERQRTRIKELQQLREDESFRLRFLLRDKDQTFISEFRQKELKEPEMQKCLDDLEECAVKVDRMHRGRLVSGVISSSVGLVGGAASIAAVSGVIRLTTMIADVWEKKHQRIKANTSLQKFEDHMNELQQCLNSSIMVGFERSPLEDQVGQE</sequence>